<evidence type="ECO:0000256" key="3">
    <source>
        <dbReference type="ARBA" id="ARBA00022989"/>
    </source>
</evidence>
<evidence type="ECO:0000256" key="1">
    <source>
        <dbReference type="ARBA" id="ARBA00004141"/>
    </source>
</evidence>
<reference evidence="7" key="1">
    <citation type="submission" date="2020-05" db="EMBL/GenBank/DDBJ databases">
        <title>Phylogenomic resolution of chytrid fungi.</title>
        <authorList>
            <person name="Stajich J.E."/>
            <person name="Amses K."/>
            <person name="Simmons R."/>
            <person name="Seto K."/>
            <person name="Myers J."/>
            <person name="Bonds A."/>
            <person name="Quandt C.A."/>
            <person name="Barry K."/>
            <person name="Liu P."/>
            <person name="Grigoriev I."/>
            <person name="Longcore J.E."/>
            <person name="James T.Y."/>
        </authorList>
    </citation>
    <scope>NUCLEOTIDE SEQUENCE</scope>
    <source>
        <strain evidence="7">JEL0318</strain>
    </source>
</reference>
<dbReference type="PANTHER" id="PTHR12570:SF85">
    <property type="entry name" value="DUF803 DOMAIN MEMBRANE PROTEIN (AFU_ORTHOLOGUE AFUA_1G15880)"/>
    <property type="match status" value="1"/>
</dbReference>
<dbReference type="InterPro" id="IPR008521">
    <property type="entry name" value="Mg_trans_NIPA"/>
</dbReference>
<dbReference type="AlphaFoldDB" id="A0AAD5SIR4"/>
<evidence type="ECO:0000256" key="5">
    <source>
        <dbReference type="SAM" id="MobiDB-lite"/>
    </source>
</evidence>
<protein>
    <recommendedName>
        <fullName evidence="9">Magnesium transporter NIPA2</fullName>
    </recommendedName>
</protein>
<accession>A0AAD5SIR4</accession>
<feature type="transmembrane region" description="Helical" evidence="6">
    <location>
        <begin position="90"/>
        <end position="106"/>
    </location>
</feature>
<dbReference type="PANTHER" id="PTHR12570">
    <property type="match status" value="1"/>
</dbReference>
<dbReference type="EMBL" id="JADGJD010000076">
    <property type="protein sequence ID" value="KAJ3055484.1"/>
    <property type="molecule type" value="Genomic_DNA"/>
</dbReference>
<organism evidence="7 8">
    <name type="scientific">Rhizophlyctis rosea</name>
    <dbReference type="NCBI Taxonomy" id="64517"/>
    <lineage>
        <taxon>Eukaryota</taxon>
        <taxon>Fungi</taxon>
        <taxon>Fungi incertae sedis</taxon>
        <taxon>Chytridiomycota</taxon>
        <taxon>Chytridiomycota incertae sedis</taxon>
        <taxon>Chytridiomycetes</taxon>
        <taxon>Rhizophlyctidales</taxon>
        <taxon>Rhizophlyctidaceae</taxon>
        <taxon>Rhizophlyctis</taxon>
    </lineage>
</organism>
<proteinExistence type="predicted"/>
<keyword evidence="2 6" id="KW-0812">Transmembrane</keyword>
<feature type="transmembrane region" description="Helical" evidence="6">
    <location>
        <begin position="26"/>
        <end position="44"/>
    </location>
</feature>
<feature type="transmembrane region" description="Helical" evidence="6">
    <location>
        <begin position="218"/>
        <end position="236"/>
    </location>
</feature>
<evidence type="ECO:0000256" key="6">
    <source>
        <dbReference type="SAM" id="Phobius"/>
    </source>
</evidence>
<keyword evidence="4 6" id="KW-0472">Membrane</keyword>
<evidence type="ECO:0000313" key="7">
    <source>
        <dbReference type="EMBL" id="KAJ3055484.1"/>
    </source>
</evidence>
<feature type="compositionally biased region" description="Basic and acidic residues" evidence="5">
    <location>
        <begin position="282"/>
        <end position="298"/>
    </location>
</feature>
<feature type="transmembrane region" description="Helical" evidence="6">
    <location>
        <begin position="118"/>
        <end position="140"/>
    </location>
</feature>
<feature type="region of interest" description="Disordered" evidence="5">
    <location>
        <begin position="242"/>
        <end position="309"/>
    </location>
</feature>
<dbReference type="Pfam" id="PF05653">
    <property type="entry name" value="Mg_trans_NIPA"/>
    <property type="match status" value="1"/>
</dbReference>
<feature type="transmembrane region" description="Helical" evidence="6">
    <location>
        <begin position="152"/>
        <end position="175"/>
    </location>
</feature>
<gene>
    <name evidence="7" type="ORF">HK097_010343</name>
</gene>
<evidence type="ECO:0008006" key="9">
    <source>
        <dbReference type="Google" id="ProtNLM"/>
    </source>
</evidence>
<dbReference type="GO" id="GO:0015095">
    <property type="term" value="F:magnesium ion transmembrane transporter activity"/>
    <property type="evidence" value="ECO:0007669"/>
    <property type="project" value="InterPro"/>
</dbReference>
<sequence length="309" mass="33778">MVGGNDYEYVEIGSYLRDPKGYPKKGRLLMTFLLQAVLASIFLKEELGMEGKIGCALCILGSVIIVLHSPEEKHIESVDEILEYVLQPGFLLYICSVAILSLWLIYKVAPVHGKQNMLVYIAICSLVGSISVMACKGFGIALKLTFAGHNQLVYPSTYVFGITVIGCAVTQMNYFNKALDLFSTNRVTPIYYVFFTTATIAASVILFKGFNDTNTKDVVSMFSGFFTIFIGVFQLTSHRPSSGASSLDGLPNKSATSLRPGGPQSRRTGDGTSASAMVGESLHMKTFDEESAPLKDQVDLEDSESDYER</sequence>
<dbReference type="GO" id="GO:0016020">
    <property type="term" value="C:membrane"/>
    <property type="evidence" value="ECO:0007669"/>
    <property type="project" value="UniProtKB-SubCell"/>
</dbReference>
<name>A0AAD5SIR4_9FUNG</name>
<evidence type="ECO:0000256" key="4">
    <source>
        <dbReference type="ARBA" id="ARBA00023136"/>
    </source>
</evidence>
<dbReference type="Proteomes" id="UP001212841">
    <property type="component" value="Unassembled WGS sequence"/>
</dbReference>
<feature type="transmembrane region" description="Helical" evidence="6">
    <location>
        <begin position="187"/>
        <end position="206"/>
    </location>
</feature>
<evidence type="ECO:0000313" key="8">
    <source>
        <dbReference type="Proteomes" id="UP001212841"/>
    </source>
</evidence>
<keyword evidence="8" id="KW-1185">Reference proteome</keyword>
<feature type="compositionally biased region" description="Acidic residues" evidence="5">
    <location>
        <begin position="299"/>
        <end position="309"/>
    </location>
</feature>
<comment type="caution">
    <text evidence="7">The sequence shown here is derived from an EMBL/GenBank/DDBJ whole genome shotgun (WGS) entry which is preliminary data.</text>
</comment>
<keyword evidence="3 6" id="KW-1133">Transmembrane helix</keyword>
<comment type="subcellular location">
    <subcellularLocation>
        <location evidence="1">Membrane</location>
        <topology evidence="1">Multi-pass membrane protein</topology>
    </subcellularLocation>
</comment>
<evidence type="ECO:0000256" key="2">
    <source>
        <dbReference type="ARBA" id="ARBA00022692"/>
    </source>
</evidence>
<feature type="transmembrane region" description="Helical" evidence="6">
    <location>
        <begin position="51"/>
        <end position="70"/>
    </location>
</feature>